<reference evidence="1" key="2">
    <citation type="journal article" date="2021" name="Int J Genomics">
        <title>A Comparative Analyses of the Complete Mitochondrial Genomes of Fungal Endosymbionts in Sogatella furcifera, White-Backed Planthoppers.</title>
        <authorList>
            <person name="Choi N.J."/>
            <person name="Xi H."/>
            <person name="Park J."/>
        </authorList>
    </citation>
    <scope>NUCLEOTIDE SEQUENCE</scope>
</reference>
<name>A0A7S8CTU8_9HYPO</name>
<organism evidence="2">
    <name type="scientific">Ophiocordycipitaceae sp</name>
    <dbReference type="NCBI Taxonomy" id="1907519"/>
    <lineage>
        <taxon>Eukaryota</taxon>
        <taxon>Fungi</taxon>
        <taxon>Dikarya</taxon>
        <taxon>Ascomycota</taxon>
        <taxon>Pezizomycotina</taxon>
        <taxon>Sordariomycetes</taxon>
        <taxon>Hypocreomycetidae</taxon>
        <taxon>Hypocreales</taxon>
        <taxon>Ophiocordycipitaceae</taxon>
    </lineage>
</organism>
<dbReference type="EMBL" id="MW115131">
    <property type="protein sequence ID" value="QPC56067.1"/>
    <property type="molecule type" value="Genomic_DNA"/>
</dbReference>
<protein>
    <submittedName>
        <fullName evidence="2">Uncharacterized protein</fullName>
    </submittedName>
</protein>
<dbReference type="EMBL" id="BK059186">
    <property type="protein sequence ID" value="DAJ12180.1"/>
    <property type="molecule type" value="Genomic_DNA"/>
</dbReference>
<reference evidence="1" key="3">
    <citation type="submission" date="2021-05" db="EMBL/GenBank/DDBJ databases">
        <authorList>
            <person name="Choi N."/>
            <person name="Xi H."/>
            <person name="Park J."/>
        </authorList>
    </citation>
    <scope>NUCLEOTIDE SEQUENCE</scope>
</reference>
<evidence type="ECO:0000313" key="1">
    <source>
        <dbReference type="EMBL" id="DAJ12180.1"/>
    </source>
</evidence>
<reference evidence="2" key="1">
    <citation type="submission" date="2020-10" db="EMBL/GenBank/DDBJ databases">
        <title>Completion and Comparative analyses of mitochondrial genome of fungal endosymbiont species in Sogatella furicifera.</title>
        <authorList>
            <person name="Choi N."/>
            <person name="Xi H."/>
            <person name="Park J."/>
        </authorList>
    </citation>
    <scope>NUCLEOTIDE SEQUENCE</scope>
</reference>
<evidence type="ECO:0000313" key="2">
    <source>
        <dbReference type="EMBL" id="QPC56067.1"/>
    </source>
</evidence>
<geneLocation type="mitochondrion" evidence="2"/>
<proteinExistence type="predicted"/>
<keyword evidence="2" id="KW-0496">Mitochondrion</keyword>
<accession>A0A7S8CTU8</accession>
<sequence>MKRSLDSIKDRNEERIPYITGSEGKEKAGILAEMRKVKRSDPNFRRLKFIRYADDFVVLIVGSLHEARFILSSGLMIRRCMTEKWNTKS</sequence>
<dbReference type="AlphaFoldDB" id="A0A7S8CTU8"/>